<organism evidence="1 2">
    <name type="scientific">Pluteus cervinus</name>
    <dbReference type="NCBI Taxonomy" id="181527"/>
    <lineage>
        <taxon>Eukaryota</taxon>
        <taxon>Fungi</taxon>
        <taxon>Dikarya</taxon>
        <taxon>Basidiomycota</taxon>
        <taxon>Agaricomycotina</taxon>
        <taxon>Agaricomycetes</taxon>
        <taxon>Agaricomycetidae</taxon>
        <taxon>Agaricales</taxon>
        <taxon>Pluteineae</taxon>
        <taxon>Pluteaceae</taxon>
        <taxon>Pluteus</taxon>
    </lineage>
</organism>
<keyword evidence="2" id="KW-1185">Reference proteome</keyword>
<reference evidence="1 2" key="1">
    <citation type="journal article" date="2019" name="Nat. Ecol. Evol.">
        <title>Megaphylogeny resolves global patterns of mushroom evolution.</title>
        <authorList>
            <person name="Varga T."/>
            <person name="Krizsan K."/>
            <person name="Foldi C."/>
            <person name="Dima B."/>
            <person name="Sanchez-Garcia M."/>
            <person name="Sanchez-Ramirez S."/>
            <person name="Szollosi G.J."/>
            <person name="Szarkandi J.G."/>
            <person name="Papp V."/>
            <person name="Albert L."/>
            <person name="Andreopoulos W."/>
            <person name="Angelini C."/>
            <person name="Antonin V."/>
            <person name="Barry K.W."/>
            <person name="Bougher N.L."/>
            <person name="Buchanan P."/>
            <person name="Buyck B."/>
            <person name="Bense V."/>
            <person name="Catcheside P."/>
            <person name="Chovatia M."/>
            <person name="Cooper J."/>
            <person name="Damon W."/>
            <person name="Desjardin D."/>
            <person name="Finy P."/>
            <person name="Geml J."/>
            <person name="Haridas S."/>
            <person name="Hughes K."/>
            <person name="Justo A."/>
            <person name="Karasinski D."/>
            <person name="Kautmanova I."/>
            <person name="Kiss B."/>
            <person name="Kocsube S."/>
            <person name="Kotiranta H."/>
            <person name="LaButti K.M."/>
            <person name="Lechner B.E."/>
            <person name="Liimatainen K."/>
            <person name="Lipzen A."/>
            <person name="Lukacs Z."/>
            <person name="Mihaltcheva S."/>
            <person name="Morgado L.N."/>
            <person name="Niskanen T."/>
            <person name="Noordeloos M.E."/>
            <person name="Ohm R.A."/>
            <person name="Ortiz-Santana B."/>
            <person name="Ovrebo C."/>
            <person name="Racz N."/>
            <person name="Riley R."/>
            <person name="Savchenko A."/>
            <person name="Shiryaev A."/>
            <person name="Soop K."/>
            <person name="Spirin V."/>
            <person name="Szebenyi C."/>
            <person name="Tomsovsky M."/>
            <person name="Tulloss R.E."/>
            <person name="Uehling J."/>
            <person name="Grigoriev I.V."/>
            <person name="Vagvolgyi C."/>
            <person name="Papp T."/>
            <person name="Martin F.M."/>
            <person name="Miettinen O."/>
            <person name="Hibbett D.S."/>
            <person name="Nagy L.G."/>
        </authorList>
    </citation>
    <scope>NUCLEOTIDE SEQUENCE [LARGE SCALE GENOMIC DNA]</scope>
    <source>
        <strain evidence="1 2">NL-1719</strain>
    </source>
</reference>
<evidence type="ECO:0000313" key="2">
    <source>
        <dbReference type="Proteomes" id="UP000308600"/>
    </source>
</evidence>
<gene>
    <name evidence="1" type="ORF">BDN72DRAFT_851844</name>
</gene>
<proteinExistence type="predicted"/>
<sequence length="100" mass="11426">MIHDHVTNASVKFISLFSFGAITWRQFFPTAYLPALDRLPSSSCSSSMPPFISVYLYVHSTQPPRRLSPLSCYYSQASLCLHQLFILVHCYDIYSELSLD</sequence>
<accession>A0ACD2ZZR3</accession>
<evidence type="ECO:0000313" key="1">
    <source>
        <dbReference type="EMBL" id="TFK58132.1"/>
    </source>
</evidence>
<name>A0ACD2ZZR3_9AGAR</name>
<protein>
    <submittedName>
        <fullName evidence="1">Uncharacterized protein</fullName>
    </submittedName>
</protein>
<dbReference type="Proteomes" id="UP000308600">
    <property type="component" value="Unassembled WGS sequence"/>
</dbReference>
<dbReference type="EMBL" id="ML209614">
    <property type="protein sequence ID" value="TFK58132.1"/>
    <property type="molecule type" value="Genomic_DNA"/>
</dbReference>